<name>A0AC61RTG7_9FIRM</name>
<gene>
    <name evidence="1" type="ORF">E5329_16305</name>
</gene>
<evidence type="ECO:0000313" key="2">
    <source>
        <dbReference type="Proteomes" id="UP000304953"/>
    </source>
</evidence>
<dbReference type="EMBL" id="SRYA01000034">
    <property type="protein sequence ID" value="TGY95127.1"/>
    <property type="molecule type" value="Genomic_DNA"/>
</dbReference>
<protein>
    <submittedName>
        <fullName evidence="1">DUF115 domain-containing protein</fullName>
    </submittedName>
</protein>
<sequence length="630" mass="72356">MTVYEKNLKVLAEHYPGMDTMIEEARKTMKPKLKIIEETAYSGETILKIEKEDKAYYLNGKRNTVEPAQIWVETLGELQPNATVLMVGTGNPSYLKQLAEHTENRITIIIYEPSIQIFLKFLEMAELESWMKKHLIVFWVDGLKDMDQKHMEGILQSVLIYEMLNFSKNIVLPNYGKLFPEETVGFMKTCRDIALRETMDFNTKNVFSAVMVKNLFLNARYLCNGYKTTQLPDVIPRDIPGILVAAGPSLNKNIQELKKAKGKAFIVAVDTAMKPLLQAGIKPDMYAIVDAMKPLDLVKIEESREIPLLTTLNAAPEILEYHKGMKFFFNEGYQFAERIFLKSGQKIGDVSCGGSVATSVFSLLYKIGIDTVILVGQDLAYTDNKSHADGTFHEVMEQVNTSRFRMVEGNYEEKVPTRNDFKVFIDWYNMYIEGCQNHRKNFRVINATEGGAKIQNTEIMTLREAIQKECTKEVNIQECLGKLPFMLDEGAKEWAVKYLKGLGGEFQKLSENSQKIVKLYQKLDKICKRRMIDQKEYLNLLKKIERKMEDIGKKSTYQLVMITMNNAQYILSNEQFLVKDSIREEGKEMARKGILYMKNVAEMAKVFKEFAEEIFTDGMEEVNAPPRDEE</sequence>
<organism evidence="1 2">
    <name type="scientific">Petralouisia muris</name>
    <dbReference type="NCBI Taxonomy" id="3032872"/>
    <lineage>
        <taxon>Bacteria</taxon>
        <taxon>Bacillati</taxon>
        <taxon>Bacillota</taxon>
        <taxon>Clostridia</taxon>
        <taxon>Lachnospirales</taxon>
        <taxon>Lachnospiraceae</taxon>
        <taxon>Petralouisia</taxon>
    </lineage>
</organism>
<proteinExistence type="predicted"/>
<evidence type="ECO:0000313" key="1">
    <source>
        <dbReference type="EMBL" id="TGY95127.1"/>
    </source>
</evidence>
<keyword evidence="2" id="KW-1185">Reference proteome</keyword>
<comment type="caution">
    <text evidence="1">The sequence shown here is derived from an EMBL/GenBank/DDBJ whole genome shotgun (WGS) entry which is preliminary data.</text>
</comment>
<dbReference type="Proteomes" id="UP000304953">
    <property type="component" value="Unassembled WGS sequence"/>
</dbReference>
<reference evidence="1" key="1">
    <citation type="submission" date="2019-04" db="EMBL/GenBank/DDBJ databases">
        <title>Microbes associate with the intestines of laboratory mice.</title>
        <authorList>
            <person name="Navarre W."/>
            <person name="Wong E."/>
            <person name="Huang K."/>
            <person name="Tropini C."/>
            <person name="Ng K."/>
            <person name="Yu B."/>
        </authorList>
    </citation>
    <scope>NUCLEOTIDE SEQUENCE</scope>
    <source>
        <strain evidence="1">NM01_1-7b</strain>
    </source>
</reference>
<accession>A0AC61RTG7</accession>